<feature type="binding site" evidence="6">
    <location>
        <position position="355"/>
    </location>
    <ligand>
        <name>Zn(2+)</name>
        <dbReference type="ChEBI" id="CHEBI:29105"/>
        <label>1</label>
    </ligand>
</feature>
<keyword evidence="6" id="KW-0862">Zinc</keyword>
<dbReference type="NCBIfam" id="TIGR00857">
    <property type="entry name" value="pyrC_multi"/>
    <property type="match status" value="1"/>
</dbReference>
<dbReference type="GO" id="GO:0006145">
    <property type="term" value="P:purine nucleobase catabolic process"/>
    <property type="evidence" value="ECO:0007669"/>
    <property type="project" value="TreeGrafter"/>
</dbReference>
<proteinExistence type="inferred from homology"/>
<keyword evidence="5 6" id="KW-0665">Pyrimidine biosynthesis</keyword>
<comment type="catalytic activity">
    <reaction evidence="6">
        <text>(S)-dihydroorotate + H2O = N-carbamoyl-L-aspartate + H(+)</text>
        <dbReference type="Rhea" id="RHEA:24296"/>
        <dbReference type="ChEBI" id="CHEBI:15377"/>
        <dbReference type="ChEBI" id="CHEBI:15378"/>
        <dbReference type="ChEBI" id="CHEBI:30864"/>
        <dbReference type="ChEBI" id="CHEBI:32814"/>
        <dbReference type="EC" id="3.5.2.3"/>
    </reaction>
</comment>
<keyword evidence="4 6" id="KW-0378">Hydrolase</keyword>
<dbReference type="GO" id="GO:0005737">
    <property type="term" value="C:cytoplasm"/>
    <property type="evidence" value="ECO:0007669"/>
    <property type="project" value="TreeGrafter"/>
</dbReference>
<comment type="pathway">
    <text evidence="6">Pyrimidine metabolism; UMP biosynthesis via de novo pathway; (S)-dihydroorotate from bicarbonate: step 3/3.</text>
</comment>
<feature type="active site" evidence="6">
    <location>
        <position position="355"/>
    </location>
</feature>
<comment type="cofactor">
    <cofactor evidence="6">
        <name>Zn(2+)</name>
        <dbReference type="ChEBI" id="CHEBI:29105"/>
    </cofactor>
    <text evidence="6">Binds 2 Zn(2+) ions per subunit.</text>
</comment>
<feature type="binding site" evidence="6">
    <location>
        <position position="328"/>
    </location>
    <ligand>
        <name>substrate</name>
    </ligand>
</feature>
<dbReference type="GO" id="GO:0004038">
    <property type="term" value="F:allantoinase activity"/>
    <property type="evidence" value="ECO:0007669"/>
    <property type="project" value="TreeGrafter"/>
</dbReference>
<feature type="binding site" evidence="6">
    <location>
        <position position="202"/>
    </location>
    <ligand>
        <name>Zn(2+)</name>
        <dbReference type="ChEBI" id="CHEBI:29105"/>
        <label>2</label>
    </ligand>
</feature>
<dbReference type="GO" id="GO:0008270">
    <property type="term" value="F:zinc ion binding"/>
    <property type="evidence" value="ECO:0007669"/>
    <property type="project" value="UniProtKB-UniRule"/>
</dbReference>
<reference evidence="8 9" key="1">
    <citation type="journal article" date="2014" name="Int. J. Syst. Evol. Microbiol.">
        <title>Complete genome sequence of Corynebacterium casei LMG S-19264T (=DSM 44701T), isolated from a smear-ripened cheese.</title>
        <authorList>
            <consortium name="US DOE Joint Genome Institute (JGI-PGF)"/>
            <person name="Walter F."/>
            <person name="Albersmeier A."/>
            <person name="Kalinowski J."/>
            <person name="Ruckert C."/>
        </authorList>
    </citation>
    <scope>NUCLEOTIDE SEQUENCE [LARGE SCALE GENOMIC DNA]</scope>
    <source>
        <strain evidence="8 9">KCTC 19473</strain>
    </source>
</reference>
<name>A0A918XIJ3_9ACTN</name>
<sequence>MSACAWPCSTCSSAAPDALARPAPSARARCPTAPPAFLHPNRKPYTAMPENHGPYLVRGARPLGGDPVDLLLSDGTITRIGAGLEGPQDAQVVDADGLIALPGLVDLHTHLREPGREDAETVETGSRSAATGGYTSVHAMANTDPVADTAGVVEQVWHLGREAGLCDVRPVGAVTVGLAGEQLAEIGAMAASSAAVRVFSDDGICVSDALLMRRALEYVKAFDGVVAQHAQEPRLTEGAQMNEGCVSDRLGLSGWPAVAEEAIIARDCLLAQHVGSRLHVCHVSTKGSVDIIRWAKERGCDVTAEVTPHHLLLTEDLVEGYDPVYKVNPPLRTEDDVLALREGLADGTIDVVATDHAPHPVEAKETEWSDAAMGMVGLETALAVVQRTMVDTGLLTWKQVADRMSVTPARIGRVEGHGRALAEGEPANVVLYDPADPVGVDGTTMASKSSNTPFRGMSLPGRVRATFLRGVPTVLEGKTA</sequence>
<evidence type="ECO:0000256" key="5">
    <source>
        <dbReference type="ARBA" id="ARBA00022975"/>
    </source>
</evidence>
<evidence type="ECO:0000259" key="7">
    <source>
        <dbReference type="Pfam" id="PF12890"/>
    </source>
</evidence>
<dbReference type="InterPro" id="IPR024403">
    <property type="entry name" value="DHOase_cat"/>
</dbReference>
<feature type="binding site" evidence="6">
    <location>
        <position position="202"/>
    </location>
    <ligand>
        <name>Zn(2+)</name>
        <dbReference type="ChEBI" id="CHEBI:29105"/>
        <label>1</label>
    </ligand>
</feature>
<dbReference type="EMBL" id="BMXL01000025">
    <property type="protein sequence ID" value="GHD32885.1"/>
    <property type="molecule type" value="Genomic_DNA"/>
</dbReference>
<dbReference type="HAMAP" id="MF_00220_B">
    <property type="entry name" value="PyrC_classI_B"/>
    <property type="match status" value="1"/>
</dbReference>
<feature type="binding site" evidence="6">
    <location>
        <position position="108"/>
    </location>
    <ligand>
        <name>Zn(2+)</name>
        <dbReference type="ChEBI" id="CHEBI:29105"/>
        <label>1</label>
    </ligand>
</feature>
<dbReference type="EC" id="3.5.2.3" evidence="6"/>
<feature type="domain" description="Dihydroorotase catalytic" evidence="7">
    <location>
        <begin position="99"/>
        <end position="287"/>
    </location>
</feature>
<dbReference type="CDD" id="cd01317">
    <property type="entry name" value="DHOase_IIa"/>
    <property type="match status" value="1"/>
</dbReference>
<feature type="binding site" evidence="6">
    <location>
        <position position="282"/>
    </location>
    <ligand>
        <name>Zn(2+)</name>
        <dbReference type="ChEBI" id="CHEBI:29105"/>
        <label>2</label>
    </ligand>
</feature>
<evidence type="ECO:0000313" key="9">
    <source>
        <dbReference type="Proteomes" id="UP000654947"/>
    </source>
</evidence>
<keyword evidence="9" id="KW-1185">Reference proteome</keyword>
<dbReference type="GO" id="GO:0044205">
    <property type="term" value="P:'de novo' UMP biosynthetic process"/>
    <property type="evidence" value="ECO:0007669"/>
    <property type="project" value="UniProtKB-UniRule"/>
</dbReference>
<accession>A0A918XIJ3</accession>
<evidence type="ECO:0000256" key="1">
    <source>
        <dbReference type="ARBA" id="ARBA00002368"/>
    </source>
</evidence>
<dbReference type="InterPro" id="IPR004722">
    <property type="entry name" value="DHOase"/>
</dbReference>
<dbReference type="AlphaFoldDB" id="A0A918XIJ3"/>
<feature type="binding site" evidence="6">
    <location>
        <position position="229"/>
    </location>
    <ligand>
        <name>Zn(2+)</name>
        <dbReference type="ChEBI" id="CHEBI:29105"/>
        <label>2</label>
    </ligand>
</feature>
<evidence type="ECO:0000256" key="4">
    <source>
        <dbReference type="ARBA" id="ARBA00022801"/>
    </source>
</evidence>
<dbReference type="InterPro" id="IPR050138">
    <property type="entry name" value="DHOase/Allantoinase_Hydrolase"/>
</dbReference>
<evidence type="ECO:0000256" key="6">
    <source>
        <dbReference type="HAMAP-Rule" id="MF_00220"/>
    </source>
</evidence>
<dbReference type="Gene3D" id="2.30.40.10">
    <property type="entry name" value="Urease, subunit C, domain 1"/>
    <property type="match status" value="1"/>
</dbReference>
<evidence type="ECO:0000256" key="2">
    <source>
        <dbReference type="ARBA" id="ARBA00010286"/>
    </source>
</evidence>
<feature type="binding site" evidence="6">
    <location>
        <begin position="110"/>
        <end position="112"/>
    </location>
    <ligand>
        <name>substrate</name>
    </ligand>
</feature>
<dbReference type="PANTHER" id="PTHR43668:SF2">
    <property type="entry name" value="ALLANTOINASE"/>
    <property type="match status" value="1"/>
</dbReference>
<comment type="caution">
    <text evidence="6">Lacks conserved residue(s) required for the propagation of feature annotation.</text>
</comment>
<dbReference type="GO" id="GO:0004151">
    <property type="term" value="F:dihydroorotase activity"/>
    <property type="evidence" value="ECO:0007669"/>
    <property type="project" value="UniProtKB-UniRule"/>
</dbReference>
<dbReference type="Pfam" id="PF12890">
    <property type="entry name" value="DHOase"/>
    <property type="match status" value="1"/>
</dbReference>
<dbReference type="PROSITE" id="PS00483">
    <property type="entry name" value="DIHYDROOROTASE_2"/>
    <property type="match status" value="1"/>
</dbReference>
<dbReference type="SUPFAM" id="SSF51556">
    <property type="entry name" value="Metallo-dependent hydrolases"/>
    <property type="match status" value="1"/>
</dbReference>
<dbReference type="Proteomes" id="UP000654947">
    <property type="component" value="Unassembled WGS sequence"/>
</dbReference>
<feature type="binding site" evidence="6">
    <location>
        <position position="142"/>
    </location>
    <ligand>
        <name>substrate</name>
    </ligand>
</feature>
<comment type="function">
    <text evidence="1 6">Catalyzes the reversible cyclization of carbamoyl aspartate to dihydroorotate.</text>
</comment>
<protein>
    <recommendedName>
        <fullName evidence="6">Dihydroorotase</fullName>
        <shortName evidence="6">DHOase</shortName>
        <ecNumber evidence="6">3.5.2.3</ecNumber>
    </recommendedName>
</protein>
<dbReference type="SUPFAM" id="SSF51338">
    <property type="entry name" value="Composite domain of metallo-dependent hydrolases"/>
    <property type="match status" value="1"/>
</dbReference>
<keyword evidence="3 6" id="KW-0479">Metal-binding</keyword>
<comment type="similarity">
    <text evidence="2 6">Belongs to the metallo-dependent hydrolases superfamily. DHOase family. Class I DHOase subfamily.</text>
</comment>
<dbReference type="InterPro" id="IPR002195">
    <property type="entry name" value="Dihydroorotase_CS"/>
</dbReference>
<feature type="binding site" evidence="6">
    <location>
        <position position="110"/>
    </location>
    <ligand>
        <name>Zn(2+)</name>
        <dbReference type="ChEBI" id="CHEBI:29105"/>
        <label>1</label>
    </ligand>
</feature>
<evidence type="ECO:0000256" key="3">
    <source>
        <dbReference type="ARBA" id="ARBA00022723"/>
    </source>
</evidence>
<dbReference type="InterPro" id="IPR011059">
    <property type="entry name" value="Metal-dep_hydrolase_composite"/>
</dbReference>
<gene>
    <name evidence="6 8" type="primary">pyrC</name>
    <name evidence="8" type="ORF">GCM10007147_36860</name>
</gene>
<comment type="caution">
    <text evidence="8">The sequence shown here is derived from an EMBL/GenBank/DDBJ whole genome shotgun (WGS) entry which is preliminary data.</text>
</comment>
<dbReference type="InterPro" id="IPR032466">
    <property type="entry name" value="Metal_Hydrolase"/>
</dbReference>
<organism evidence="8 9">
    <name type="scientific">Nocardiopsis kunsanensis</name>
    <dbReference type="NCBI Taxonomy" id="141693"/>
    <lineage>
        <taxon>Bacteria</taxon>
        <taxon>Bacillati</taxon>
        <taxon>Actinomycetota</taxon>
        <taxon>Actinomycetes</taxon>
        <taxon>Streptosporangiales</taxon>
        <taxon>Nocardiopsidaceae</taxon>
        <taxon>Nocardiopsis</taxon>
    </lineage>
</organism>
<feature type="binding site" evidence="6">
    <location>
        <position position="359"/>
    </location>
    <ligand>
        <name>substrate</name>
    </ligand>
</feature>
<dbReference type="Gene3D" id="3.20.20.140">
    <property type="entry name" value="Metal-dependent hydrolases"/>
    <property type="match status" value="1"/>
</dbReference>
<evidence type="ECO:0000313" key="8">
    <source>
        <dbReference type="EMBL" id="GHD32885.1"/>
    </source>
</evidence>
<dbReference type="NCBIfam" id="NF006836">
    <property type="entry name" value="PRK09357.1-1"/>
    <property type="match status" value="1"/>
</dbReference>
<dbReference type="PANTHER" id="PTHR43668">
    <property type="entry name" value="ALLANTOINASE"/>
    <property type="match status" value="1"/>
</dbReference>